<dbReference type="OrthoDB" id="823504at2759"/>
<dbReference type="PANTHER" id="PTHR11475">
    <property type="entry name" value="OXIDASE/PEROXIDASE"/>
    <property type="match status" value="1"/>
</dbReference>
<keyword evidence="1 3" id="KW-0560">Oxidoreductase</keyword>
<sequence length="745" mass="85169">MQRSEAPVRRSSLSMLASIAFIDFRIQILRTKRDFVFPFQGYAESECFLDSRPLGCGVLADGGSHWVPGEEPLNLKASEGTPYFEPYTRQHLFGSDYHSVYHQSSHPIFAYFTPLSNLPDSTSSFFFFGQNTSDGIHQRIKCGDTFPRACQHSRYRSYDGSCNNLQNPTWGMANTRYGRLIRPRYSDGIQTPPRSVTGANLPLARTVSHTMFPNLNIDDRIWTLVAMQFGQIMTHDMGLIDGVTQSTSHSIRCCTFDGQVVPHQATLPRCYPILIAEGDPVYSSSSVRCLNFVRSTTDLDRGCSSPRMPAQQLNTVTHYLDLSLVYGSSDQVAASLRAGFGGRLNAELRNNREFPPTAANKSAICETMYEHEPCYATGDLRANQNPQLTILHIVLLREHNHIANYLANLNPHWTDETIFQETRRIVIAEYQHIAYYEWMPIFLGREQIYRDKITYNTDGYVNDYDETVNGNTLNEHSTAASRYFHTLIAGNLNLVAEDRHVSPFYNLRLSDHFNRPGIIEKGNNLDDLTRGLVSQPQRDADVYFDKEITQYLFRRGRALGSDLRATDIQRDRDHGLASYNDFREYCGLSRAKSFMDFADYISFSDIHKLSTLYDSPDDVELTVGGSLERHITDTLAGPTFLCIMTRQFQQTRIGDRYWFETQDPEVAFTIEQLNEIRKSSISRLLCDNGDHIRRMQRAGFHQVSVMNPLLNCDQLPQMDLSYWKDYGSNTHDSDYQHLTSPQYKK</sequence>
<keyword evidence="2" id="KW-0408">Iron</keyword>
<evidence type="ECO:0000256" key="2">
    <source>
        <dbReference type="PIRSR" id="PIRSR619791-2"/>
    </source>
</evidence>
<dbReference type="SUPFAM" id="SSF48113">
    <property type="entry name" value="Heme-dependent peroxidases"/>
    <property type="match status" value="1"/>
</dbReference>
<dbReference type="OMA" id="SCNHLER"/>
<accession>E2BCE2</accession>
<feature type="binding site" description="axial binding residue" evidence="2">
    <location>
        <position position="485"/>
    </location>
    <ligand>
        <name>heme b</name>
        <dbReference type="ChEBI" id="CHEBI:60344"/>
    </ligand>
    <ligandPart>
        <name>Fe</name>
        <dbReference type="ChEBI" id="CHEBI:18248"/>
    </ligandPart>
</feature>
<dbReference type="Gene3D" id="1.10.640.10">
    <property type="entry name" value="Haem peroxidase domain superfamily, animal type"/>
    <property type="match status" value="1"/>
</dbReference>
<dbReference type="PANTHER" id="PTHR11475:SF86">
    <property type="entry name" value="PEROXIDASE"/>
    <property type="match status" value="1"/>
</dbReference>
<evidence type="ECO:0000313" key="4">
    <source>
        <dbReference type="Proteomes" id="UP000008237"/>
    </source>
</evidence>
<dbReference type="PROSITE" id="PS50292">
    <property type="entry name" value="PEROXIDASE_3"/>
    <property type="match status" value="1"/>
</dbReference>
<evidence type="ECO:0000256" key="1">
    <source>
        <dbReference type="ARBA" id="ARBA00022559"/>
    </source>
</evidence>
<organism evidence="4">
    <name type="scientific">Harpegnathos saltator</name>
    <name type="common">Jerdon's jumping ant</name>
    <dbReference type="NCBI Taxonomy" id="610380"/>
    <lineage>
        <taxon>Eukaryota</taxon>
        <taxon>Metazoa</taxon>
        <taxon>Ecdysozoa</taxon>
        <taxon>Arthropoda</taxon>
        <taxon>Hexapoda</taxon>
        <taxon>Insecta</taxon>
        <taxon>Pterygota</taxon>
        <taxon>Neoptera</taxon>
        <taxon>Endopterygota</taxon>
        <taxon>Hymenoptera</taxon>
        <taxon>Apocrita</taxon>
        <taxon>Aculeata</taxon>
        <taxon>Formicoidea</taxon>
        <taxon>Formicidae</taxon>
        <taxon>Ponerinae</taxon>
        <taxon>Ponerini</taxon>
        <taxon>Harpegnathos</taxon>
    </lineage>
</organism>
<dbReference type="CDD" id="cd09823">
    <property type="entry name" value="peroxinectin_like"/>
    <property type="match status" value="1"/>
</dbReference>
<dbReference type="PRINTS" id="PR00457">
    <property type="entry name" value="ANPEROXIDASE"/>
</dbReference>
<gene>
    <name evidence="3" type="ORF">EAI_03713</name>
</gene>
<dbReference type="GO" id="GO:0006979">
    <property type="term" value="P:response to oxidative stress"/>
    <property type="evidence" value="ECO:0007669"/>
    <property type="project" value="InterPro"/>
</dbReference>
<reference evidence="3 4" key="1">
    <citation type="journal article" date="2010" name="Science">
        <title>Genomic comparison of the ants Camponotus floridanus and Harpegnathos saltator.</title>
        <authorList>
            <person name="Bonasio R."/>
            <person name="Zhang G."/>
            <person name="Ye C."/>
            <person name="Mutti N.S."/>
            <person name="Fang X."/>
            <person name="Qin N."/>
            <person name="Donahue G."/>
            <person name="Yang P."/>
            <person name="Li Q."/>
            <person name="Li C."/>
            <person name="Zhang P."/>
            <person name="Huang Z."/>
            <person name="Berger S.L."/>
            <person name="Reinberg D."/>
            <person name="Wang J."/>
            <person name="Liebig J."/>
        </authorList>
    </citation>
    <scope>NUCLEOTIDE SEQUENCE [LARGE SCALE GENOMIC DNA]</scope>
    <source>
        <strain evidence="3 4">R22 G/1</strain>
    </source>
</reference>
<dbReference type="GO" id="GO:0046872">
    <property type="term" value="F:metal ion binding"/>
    <property type="evidence" value="ECO:0007669"/>
    <property type="project" value="UniProtKB-KW"/>
</dbReference>
<dbReference type="Pfam" id="PF03098">
    <property type="entry name" value="An_peroxidase"/>
    <property type="match status" value="1"/>
</dbReference>
<dbReference type="AlphaFoldDB" id="E2BCE2"/>
<name>E2BCE2_HARSA</name>
<dbReference type="InParanoid" id="E2BCE2"/>
<dbReference type="GO" id="GO:0020037">
    <property type="term" value="F:heme binding"/>
    <property type="evidence" value="ECO:0007669"/>
    <property type="project" value="InterPro"/>
</dbReference>
<proteinExistence type="predicted"/>
<keyword evidence="2" id="KW-0479">Metal-binding</keyword>
<protein>
    <submittedName>
        <fullName evidence="3">Peroxidase</fullName>
    </submittedName>
</protein>
<dbReference type="InterPro" id="IPR019791">
    <property type="entry name" value="Haem_peroxidase_animal"/>
</dbReference>
<dbReference type="GO" id="GO:0004601">
    <property type="term" value="F:peroxidase activity"/>
    <property type="evidence" value="ECO:0007669"/>
    <property type="project" value="UniProtKB-KW"/>
</dbReference>
<evidence type="ECO:0000313" key="3">
    <source>
        <dbReference type="EMBL" id="EFN86678.1"/>
    </source>
</evidence>
<dbReference type="Proteomes" id="UP000008237">
    <property type="component" value="Unassembled WGS sequence"/>
</dbReference>
<keyword evidence="1 3" id="KW-0575">Peroxidase</keyword>
<dbReference type="FunCoup" id="E2BCE2">
    <property type="interactions" value="1"/>
</dbReference>
<keyword evidence="4" id="KW-1185">Reference proteome</keyword>
<dbReference type="EMBL" id="GL447257">
    <property type="protein sequence ID" value="EFN86678.1"/>
    <property type="molecule type" value="Genomic_DNA"/>
</dbReference>
<dbReference type="InterPro" id="IPR010255">
    <property type="entry name" value="Haem_peroxidase_sf"/>
</dbReference>
<keyword evidence="2" id="KW-0349">Heme</keyword>
<dbReference type="FunFam" id="1.10.640.10:FF:000009">
    <property type="entry name" value="Peroxidase, isoform B"/>
    <property type="match status" value="1"/>
</dbReference>
<dbReference type="InterPro" id="IPR037120">
    <property type="entry name" value="Haem_peroxidase_sf_animal"/>
</dbReference>